<dbReference type="RefSeq" id="WP_344610661.1">
    <property type="nucleotide sequence ID" value="NZ_BAAARV010000005.1"/>
</dbReference>
<dbReference type="Proteomes" id="UP001501444">
    <property type="component" value="Unassembled WGS sequence"/>
</dbReference>
<accession>A0ABN3FG94</accession>
<evidence type="ECO:0000313" key="2">
    <source>
        <dbReference type="Proteomes" id="UP001501444"/>
    </source>
</evidence>
<protein>
    <submittedName>
        <fullName evidence="1">Uncharacterized protein</fullName>
    </submittedName>
</protein>
<reference evidence="1 2" key="1">
    <citation type="journal article" date="2019" name="Int. J. Syst. Evol. Microbiol.">
        <title>The Global Catalogue of Microorganisms (GCM) 10K type strain sequencing project: providing services to taxonomists for standard genome sequencing and annotation.</title>
        <authorList>
            <consortium name="The Broad Institute Genomics Platform"/>
            <consortium name="The Broad Institute Genome Sequencing Center for Infectious Disease"/>
            <person name="Wu L."/>
            <person name="Ma J."/>
        </authorList>
    </citation>
    <scope>NUCLEOTIDE SEQUENCE [LARGE SCALE GENOMIC DNA]</scope>
    <source>
        <strain evidence="1 2">JCM 3272</strain>
    </source>
</reference>
<evidence type="ECO:0000313" key="1">
    <source>
        <dbReference type="EMBL" id="GAA2329098.1"/>
    </source>
</evidence>
<keyword evidence="2" id="KW-1185">Reference proteome</keyword>
<dbReference type="EMBL" id="BAAARV010000005">
    <property type="protein sequence ID" value="GAA2329098.1"/>
    <property type="molecule type" value="Genomic_DNA"/>
</dbReference>
<organism evidence="1 2">
    <name type="scientific">Dactylosporangium salmoneum</name>
    <dbReference type="NCBI Taxonomy" id="53361"/>
    <lineage>
        <taxon>Bacteria</taxon>
        <taxon>Bacillati</taxon>
        <taxon>Actinomycetota</taxon>
        <taxon>Actinomycetes</taxon>
        <taxon>Micromonosporales</taxon>
        <taxon>Micromonosporaceae</taxon>
        <taxon>Dactylosporangium</taxon>
    </lineage>
</organism>
<name>A0ABN3FG94_9ACTN</name>
<comment type="caution">
    <text evidence="1">The sequence shown here is derived from an EMBL/GenBank/DDBJ whole genome shotgun (WGS) entry which is preliminary data.</text>
</comment>
<sequence length="243" mass="26836">MTVRARLTGHIFDLDALTWEFPRGEPYVGKDDDDSHPYYLASERLDDLFAMPTELHKAAEALLIQMNGLARAMRDDFRPVRLVGRYGNDRNNVQQVVVFDTAEMREQAMPITAVIGGVVQPRPTPGIRYLSTTVNADVAEVLTILGNGGMALTWVELYKVYEIIRENLLPRRIADVCSATDPELKAFTASANRPDISGGAARHARLPGLPPKRIMSLGHARAFVGQLVVDWIDGLARDAPASD</sequence>
<proteinExistence type="predicted"/>
<gene>
    <name evidence="1" type="ORF">GCM10010170_006290</name>
</gene>